<evidence type="ECO:0000256" key="2">
    <source>
        <dbReference type="RuleBase" id="RU367018"/>
    </source>
</evidence>
<accession>V4SNH8</accession>
<evidence type="ECO:0000313" key="5">
    <source>
        <dbReference type="Proteomes" id="UP000030687"/>
    </source>
</evidence>
<dbReference type="GO" id="GO:0006355">
    <property type="term" value="P:regulation of DNA-templated transcription"/>
    <property type="evidence" value="ECO:0007669"/>
    <property type="project" value="UniProtKB-UniRule"/>
</dbReference>
<evidence type="ECO:0000259" key="3">
    <source>
        <dbReference type="PROSITE" id="PS50966"/>
    </source>
</evidence>
<comment type="similarity">
    <text evidence="2">Belongs to the FHY3/FAR1 family.</text>
</comment>
<dbReference type="Pfam" id="PF04434">
    <property type="entry name" value="SWIM"/>
    <property type="match status" value="1"/>
</dbReference>
<dbReference type="eggNOG" id="ENOG502RNT3">
    <property type="taxonomic scope" value="Eukaryota"/>
</dbReference>
<proteinExistence type="inferred from homology"/>
<comment type="function">
    <text evidence="2">Putative transcription activator involved in regulating light control of development.</text>
</comment>
<organism evidence="4 5">
    <name type="scientific">Citrus clementina</name>
    <name type="common">Clementine</name>
    <name type="synonym">Citrus deliciosa x Citrus sinensis</name>
    <dbReference type="NCBI Taxonomy" id="85681"/>
    <lineage>
        <taxon>Eukaryota</taxon>
        <taxon>Viridiplantae</taxon>
        <taxon>Streptophyta</taxon>
        <taxon>Embryophyta</taxon>
        <taxon>Tracheophyta</taxon>
        <taxon>Spermatophyta</taxon>
        <taxon>Magnoliopsida</taxon>
        <taxon>eudicotyledons</taxon>
        <taxon>Gunneridae</taxon>
        <taxon>Pentapetalae</taxon>
        <taxon>rosids</taxon>
        <taxon>malvids</taxon>
        <taxon>Sapindales</taxon>
        <taxon>Rutaceae</taxon>
        <taxon>Aurantioideae</taxon>
        <taxon>Citrus</taxon>
    </lineage>
</organism>
<dbReference type="InterPro" id="IPR031052">
    <property type="entry name" value="FHY3/FAR1"/>
</dbReference>
<comment type="subcellular location">
    <subcellularLocation>
        <location evidence="2">Nucleus</location>
    </subcellularLocation>
</comment>
<gene>
    <name evidence="4" type="ORF">CICLE_v10013794mg</name>
</gene>
<keyword evidence="2" id="KW-0479">Metal-binding</keyword>
<dbReference type="PANTHER" id="PTHR31669:SF251">
    <property type="entry name" value="PROTEIN FAR1-RELATED SEQUENCE"/>
    <property type="match status" value="1"/>
</dbReference>
<dbReference type="GO" id="GO:0008270">
    <property type="term" value="F:zinc ion binding"/>
    <property type="evidence" value="ECO:0007669"/>
    <property type="project" value="UniProtKB-UniRule"/>
</dbReference>
<sequence>MDSIEDENEFLVAWNNMLDKYDAHDNSWLKSVYEQAWSTGMKSTQFSESFNVILKDYLKSNLNMCYFFMHFKRMVNDKRYKELEIEYELCYRLVNMKMSIKMLAHAREIYTKRCVKIENNSALSCNCRRFEIRGVLCSHIIKVLRDVMDVKKFIPSIFLKRWTKQARAKCIKDVYGSEIQADPKLQQTCR</sequence>
<dbReference type="AlphaFoldDB" id="V4SNH8"/>
<dbReference type="OMA" id="PRFNIND"/>
<keyword evidence="2" id="KW-0539">Nucleus</keyword>
<reference evidence="4 5" key="1">
    <citation type="submission" date="2013-10" db="EMBL/GenBank/DDBJ databases">
        <authorList>
            <consortium name="International Citrus Genome Consortium"/>
            <person name="Jenkins J."/>
            <person name="Schmutz J."/>
            <person name="Prochnik S."/>
            <person name="Rokhsar D."/>
            <person name="Gmitter F."/>
            <person name="Ollitrault P."/>
            <person name="Machado M."/>
            <person name="Talon M."/>
            <person name="Wincker P."/>
            <person name="Jaillon O."/>
            <person name="Morgante M."/>
        </authorList>
    </citation>
    <scope>NUCLEOTIDE SEQUENCE</scope>
    <source>
        <strain evidence="5">cv. Clemenules</strain>
    </source>
</reference>
<dbReference type="EMBL" id="KI536861">
    <property type="protein sequence ID" value="ESR42212.1"/>
    <property type="molecule type" value="Genomic_DNA"/>
</dbReference>
<protein>
    <recommendedName>
        <fullName evidence="2">Protein FAR1-RELATED SEQUENCE</fullName>
    </recommendedName>
</protein>
<dbReference type="PROSITE" id="PS50966">
    <property type="entry name" value="ZF_SWIM"/>
    <property type="match status" value="1"/>
</dbReference>
<dbReference type="KEGG" id="cic:CICLE_v10013794mg"/>
<keyword evidence="5" id="KW-1185">Reference proteome</keyword>
<dbReference type="GO" id="GO:0005634">
    <property type="term" value="C:nucleus"/>
    <property type="evidence" value="ECO:0007669"/>
    <property type="project" value="UniProtKB-SubCell"/>
</dbReference>
<dbReference type="PANTHER" id="PTHR31669">
    <property type="entry name" value="PROTEIN FAR1-RELATED SEQUENCE 10-RELATED"/>
    <property type="match status" value="1"/>
</dbReference>
<feature type="domain" description="SWIM-type" evidence="3">
    <location>
        <begin position="110"/>
        <end position="148"/>
    </location>
</feature>
<evidence type="ECO:0000256" key="1">
    <source>
        <dbReference type="PROSITE-ProRule" id="PRU00325"/>
    </source>
</evidence>
<evidence type="ECO:0000313" key="4">
    <source>
        <dbReference type="EMBL" id="ESR42212.1"/>
    </source>
</evidence>
<dbReference type="InterPro" id="IPR007527">
    <property type="entry name" value="Znf_SWIM"/>
</dbReference>
<dbReference type="Gramene" id="ESR42212">
    <property type="protein sequence ID" value="ESR42212"/>
    <property type="gene ID" value="CICLE_v10013794mg"/>
</dbReference>
<keyword evidence="2" id="KW-0862">Zinc</keyword>
<name>V4SNH8_CITCL</name>
<keyword evidence="1 2" id="KW-0863">Zinc-finger</keyword>
<dbReference type="InParanoid" id="V4SNH8"/>
<dbReference type="Proteomes" id="UP000030687">
    <property type="component" value="Unassembled WGS sequence"/>
</dbReference>